<dbReference type="AlphaFoldDB" id="D2VV07"/>
<reference evidence="2 3" key="1">
    <citation type="journal article" date="2010" name="Cell">
        <title>The genome of Naegleria gruberi illuminates early eukaryotic versatility.</title>
        <authorList>
            <person name="Fritz-Laylin L.K."/>
            <person name="Prochnik S.E."/>
            <person name="Ginger M.L."/>
            <person name="Dacks J.B."/>
            <person name="Carpenter M.L."/>
            <person name="Field M.C."/>
            <person name="Kuo A."/>
            <person name="Paredez A."/>
            <person name="Chapman J."/>
            <person name="Pham J."/>
            <person name="Shu S."/>
            <person name="Neupane R."/>
            <person name="Cipriano M."/>
            <person name="Mancuso J."/>
            <person name="Tu H."/>
            <person name="Salamov A."/>
            <person name="Lindquist E."/>
            <person name="Shapiro H."/>
            <person name="Lucas S."/>
            <person name="Grigoriev I.V."/>
            <person name="Cande W.Z."/>
            <person name="Fulton C."/>
            <person name="Rokhsar D.S."/>
            <person name="Dawson S.C."/>
        </authorList>
    </citation>
    <scope>NUCLEOTIDE SEQUENCE [LARGE SCALE GENOMIC DNA]</scope>
    <source>
        <strain evidence="2 3">NEG-M</strain>
    </source>
</reference>
<name>D2VV07_NAEGR</name>
<dbReference type="GeneID" id="8854063"/>
<organism evidence="3">
    <name type="scientific">Naegleria gruberi</name>
    <name type="common">Amoeba</name>
    <dbReference type="NCBI Taxonomy" id="5762"/>
    <lineage>
        <taxon>Eukaryota</taxon>
        <taxon>Discoba</taxon>
        <taxon>Heterolobosea</taxon>
        <taxon>Tetramitia</taxon>
        <taxon>Eutetramitia</taxon>
        <taxon>Vahlkampfiidae</taxon>
        <taxon>Naegleria</taxon>
    </lineage>
</organism>
<dbReference type="InterPro" id="IPR025197">
    <property type="entry name" value="DUF4116"/>
</dbReference>
<dbReference type="VEuPathDB" id="AmoebaDB:NAEGRDRAFT_81322"/>
<evidence type="ECO:0000259" key="1">
    <source>
        <dbReference type="Pfam" id="PF13475"/>
    </source>
</evidence>
<evidence type="ECO:0000313" key="3">
    <source>
        <dbReference type="Proteomes" id="UP000006671"/>
    </source>
</evidence>
<sequence>MKEPFDAILPELWEEIYHFLDDDNGLECDCSKFERVCLSFRELCIRMEKRKIREQLELESKYLKHPLFLSSSSSQGVREEDIQLVEERMGQKFPFHLREFIKIIDGRPAHSQDLTNLHYTNSLRPFKSWSLGLFGKVIIGGVFDDYEPTQIYINLEQGWMAMDISTYGTTDTIDGGWKGYLKMTSNMYESYNPFDMEKLSENFSDLVKISRYHSDILSCLPDKFKNDLELMKKLVVANPEAFGYMPEIIRDDINFIRELIMRRPRIYRSVSDRLKKDKELFDLACSLDITNFYHAHHSLKDKELALKYCKLSRYLSANDFPDELVDSELVHYFKHFWNVPEELRTPELAIHFLENNYDVKQEIKGDSNLQTPQVLEAIFRLCPAFLFNLKKEHLFTFDSKEVALKLFNGHQIDALKAFNVLPEHLKKDIDVIKAAIKKRFNIFKILSEELKQDRDFILYCWKESESTNFILDSDFSPYNQDLEFLEIACNNTPGLVFSLDRELVTEDFLNSLQRYFYKGSLVGDLLNMTRFEHYQNYKEKERDGFNENIYYGETD</sequence>
<gene>
    <name evidence="2" type="ORF">NAEGRDRAFT_81322</name>
</gene>
<dbReference type="RefSeq" id="XP_002672101.1">
    <property type="nucleotide sequence ID" value="XM_002672055.1"/>
</dbReference>
<feature type="domain" description="DUF4116" evidence="1">
    <location>
        <begin position="227"/>
        <end position="275"/>
    </location>
</feature>
<keyword evidence="3" id="KW-1185">Reference proteome</keyword>
<dbReference type="Proteomes" id="UP000006671">
    <property type="component" value="Unassembled WGS sequence"/>
</dbReference>
<dbReference type="Pfam" id="PF13475">
    <property type="entry name" value="DUF4116"/>
    <property type="match status" value="2"/>
</dbReference>
<feature type="domain" description="DUF4116" evidence="1">
    <location>
        <begin position="417"/>
        <end position="451"/>
    </location>
</feature>
<dbReference type="InParanoid" id="D2VV07"/>
<dbReference type="EMBL" id="GG738900">
    <property type="protein sequence ID" value="EFC39357.1"/>
    <property type="molecule type" value="Genomic_DNA"/>
</dbReference>
<proteinExistence type="predicted"/>
<dbReference type="KEGG" id="ngr:NAEGRDRAFT_81322"/>
<protein>
    <recommendedName>
        <fullName evidence="1">DUF4116 domain-containing protein</fullName>
    </recommendedName>
</protein>
<accession>D2VV07</accession>
<evidence type="ECO:0000313" key="2">
    <source>
        <dbReference type="EMBL" id="EFC39357.1"/>
    </source>
</evidence>